<dbReference type="EMBL" id="JYDQ01000116">
    <property type="protein sequence ID" value="KRY14431.1"/>
    <property type="molecule type" value="Genomic_DNA"/>
</dbReference>
<feature type="transmembrane region" description="Helical" evidence="1">
    <location>
        <begin position="29"/>
        <end position="49"/>
    </location>
</feature>
<organism evidence="2 3">
    <name type="scientific">Trichinella patagoniensis</name>
    <dbReference type="NCBI Taxonomy" id="990121"/>
    <lineage>
        <taxon>Eukaryota</taxon>
        <taxon>Metazoa</taxon>
        <taxon>Ecdysozoa</taxon>
        <taxon>Nematoda</taxon>
        <taxon>Enoplea</taxon>
        <taxon>Dorylaimia</taxon>
        <taxon>Trichinellida</taxon>
        <taxon>Trichinellidae</taxon>
        <taxon>Trichinella</taxon>
    </lineage>
</organism>
<dbReference type="AlphaFoldDB" id="A0A0V0ZPX2"/>
<keyword evidence="1" id="KW-1133">Transmembrane helix</keyword>
<keyword evidence="1" id="KW-0472">Membrane</keyword>
<dbReference type="Proteomes" id="UP000054783">
    <property type="component" value="Unassembled WGS sequence"/>
</dbReference>
<evidence type="ECO:0000313" key="3">
    <source>
        <dbReference type="Proteomes" id="UP000054783"/>
    </source>
</evidence>
<accession>A0A0V0ZPX2</accession>
<comment type="caution">
    <text evidence="2">The sequence shown here is derived from an EMBL/GenBank/DDBJ whole genome shotgun (WGS) entry which is preliminary data.</text>
</comment>
<gene>
    <name evidence="2" type="ORF">T12_923</name>
</gene>
<proteinExistence type="predicted"/>
<keyword evidence="3" id="KW-1185">Reference proteome</keyword>
<protein>
    <submittedName>
        <fullName evidence="2">Uncharacterized protein</fullName>
    </submittedName>
</protein>
<evidence type="ECO:0000256" key="1">
    <source>
        <dbReference type="SAM" id="Phobius"/>
    </source>
</evidence>
<dbReference type="OrthoDB" id="5916816at2759"/>
<keyword evidence="1" id="KW-0812">Transmembrane</keyword>
<sequence>MVPYLSAHPQSLNQYHCSQSILSLIYLQLYYIMAIVGFIIICATFFSIMENEVFSTNTSEILRNEPQISSDEYYCDCVLSPQSTGHDNGTRAGNYTTAGYNTMVINNTRAENVSQEQHHSPYFYFTVEGLPSDVTTAEVSRLLWNMALSPHFHFQYRQNEIGSYAEAVAVYHNETEAQWCRLRFRNALTLNFNTT</sequence>
<name>A0A0V0ZPX2_9BILA</name>
<evidence type="ECO:0000313" key="2">
    <source>
        <dbReference type="EMBL" id="KRY14431.1"/>
    </source>
</evidence>
<reference evidence="2 3" key="1">
    <citation type="submission" date="2015-01" db="EMBL/GenBank/DDBJ databases">
        <title>Evolution of Trichinella species and genotypes.</title>
        <authorList>
            <person name="Korhonen P.K."/>
            <person name="Edoardo P."/>
            <person name="Giuseppe L.R."/>
            <person name="Gasser R.B."/>
        </authorList>
    </citation>
    <scope>NUCLEOTIDE SEQUENCE [LARGE SCALE GENOMIC DNA]</scope>
    <source>
        <strain evidence="2">ISS2496</strain>
    </source>
</reference>